<reference evidence="3" key="1">
    <citation type="journal article" date="2023" name="G3 (Bethesda)">
        <title>A reference genome for the long-term kleptoplast-retaining sea slug Elysia crispata morphotype clarki.</title>
        <authorList>
            <person name="Eastman K.E."/>
            <person name="Pendleton A.L."/>
            <person name="Shaikh M.A."/>
            <person name="Suttiyut T."/>
            <person name="Ogas R."/>
            <person name="Tomko P."/>
            <person name="Gavelis G."/>
            <person name="Widhalm J.R."/>
            <person name="Wisecaver J.H."/>
        </authorList>
    </citation>
    <scope>NUCLEOTIDE SEQUENCE</scope>
    <source>
        <strain evidence="3">ECLA1</strain>
    </source>
</reference>
<name>A0AAE1DD76_9GAST</name>
<feature type="transmembrane region" description="Helical" evidence="2">
    <location>
        <begin position="168"/>
        <end position="187"/>
    </location>
</feature>
<feature type="compositionally biased region" description="Polar residues" evidence="1">
    <location>
        <begin position="14"/>
        <end position="31"/>
    </location>
</feature>
<proteinExistence type="predicted"/>
<evidence type="ECO:0000313" key="4">
    <source>
        <dbReference type="Proteomes" id="UP001283361"/>
    </source>
</evidence>
<keyword evidence="4" id="KW-1185">Reference proteome</keyword>
<comment type="caution">
    <text evidence="3">The sequence shown here is derived from an EMBL/GenBank/DDBJ whole genome shotgun (WGS) entry which is preliminary data.</text>
</comment>
<evidence type="ECO:0000313" key="3">
    <source>
        <dbReference type="EMBL" id="KAK3765645.1"/>
    </source>
</evidence>
<gene>
    <name evidence="3" type="ORF">RRG08_063682</name>
</gene>
<feature type="transmembrane region" description="Helical" evidence="2">
    <location>
        <begin position="207"/>
        <end position="228"/>
    </location>
</feature>
<organism evidence="3 4">
    <name type="scientific">Elysia crispata</name>
    <name type="common">lettuce slug</name>
    <dbReference type="NCBI Taxonomy" id="231223"/>
    <lineage>
        <taxon>Eukaryota</taxon>
        <taxon>Metazoa</taxon>
        <taxon>Spiralia</taxon>
        <taxon>Lophotrochozoa</taxon>
        <taxon>Mollusca</taxon>
        <taxon>Gastropoda</taxon>
        <taxon>Heterobranchia</taxon>
        <taxon>Euthyneura</taxon>
        <taxon>Panpulmonata</taxon>
        <taxon>Sacoglossa</taxon>
        <taxon>Placobranchoidea</taxon>
        <taxon>Plakobranchidae</taxon>
        <taxon>Elysia</taxon>
    </lineage>
</organism>
<feature type="region of interest" description="Disordered" evidence="1">
    <location>
        <begin position="459"/>
        <end position="488"/>
    </location>
</feature>
<dbReference type="Proteomes" id="UP001283361">
    <property type="component" value="Unassembled WGS sequence"/>
</dbReference>
<feature type="transmembrane region" description="Helical" evidence="2">
    <location>
        <begin position="127"/>
        <end position="147"/>
    </location>
</feature>
<accession>A0AAE1DD76</accession>
<dbReference type="AlphaFoldDB" id="A0AAE1DD76"/>
<keyword evidence="2" id="KW-1133">Transmembrane helix</keyword>
<sequence>MEPFPDARPLEAQRSFSRRPQTQDRVSTRLEQPQVAPDPASRPTFLKLFNFYTGVTLSLCGVGAFLAGATSRKWVEVEVTVPQGVRLGYKLQTLAHMGPWLACNHNKHCDRPWILAPGLDEQSVRGVQTMLIFTIFIYLSGAAVVVLQLLRPKRLLYLRFCKCLLNNAFAEGLLPVAAVMAFLFILMMGELKRKLILQVDQTSRPGWAFVVCLTSVLATVVGSVCMIFNRQRNDRVRASCVTMFRPMSPHSSSKMLEKKESVRRGLVTLSTTQQDSDMRIAADNHNLSGGDSCSGVEAGREHNNDKCMVQTEHSCKAGAESNRPNASHVFTTVERPGHKGIAAPSNNLAKMREHVFTHSVSMPSREQQMAVTIPTLQTPMGEHGRGARSVYVCECDERGRQIARSRPQPLHKPHLLNGQSDWSSFYGASHEITAHEGRGLDGSLQSELVDVACVASSACDDSSKTSNKMEQSEHKAQDIDFQTGEVTL</sequence>
<keyword evidence="2" id="KW-0812">Transmembrane</keyword>
<evidence type="ECO:0008006" key="5">
    <source>
        <dbReference type="Google" id="ProtNLM"/>
    </source>
</evidence>
<feature type="transmembrane region" description="Helical" evidence="2">
    <location>
        <begin position="49"/>
        <end position="69"/>
    </location>
</feature>
<feature type="region of interest" description="Disordered" evidence="1">
    <location>
        <begin position="1"/>
        <end position="39"/>
    </location>
</feature>
<keyword evidence="2" id="KW-0472">Membrane</keyword>
<evidence type="ECO:0000256" key="2">
    <source>
        <dbReference type="SAM" id="Phobius"/>
    </source>
</evidence>
<evidence type="ECO:0000256" key="1">
    <source>
        <dbReference type="SAM" id="MobiDB-lite"/>
    </source>
</evidence>
<dbReference type="EMBL" id="JAWDGP010004279">
    <property type="protein sequence ID" value="KAK3765645.1"/>
    <property type="molecule type" value="Genomic_DNA"/>
</dbReference>
<protein>
    <recommendedName>
        <fullName evidence="5">Transmembrane protein</fullName>
    </recommendedName>
</protein>